<keyword evidence="10 13" id="KW-0408">Iron</keyword>
<dbReference type="PANTHER" id="PTHR46300">
    <property type="entry name" value="P450, PUTATIVE (EUROFUNG)-RELATED-RELATED"/>
    <property type="match status" value="1"/>
</dbReference>
<dbReference type="Gene3D" id="1.10.630.10">
    <property type="entry name" value="Cytochrome P450"/>
    <property type="match status" value="2"/>
</dbReference>
<name>A0A1M2W4B4_TRAPU</name>
<evidence type="ECO:0000256" key="3">
    <source>
        <dbReference type="ARBA" id="ARBA00005179"/>
    </source>
</evidence>
<dbReference type="Pfam" id="PF00067">
    <property type="entry name" value="p450"/>
    <property type="match status" value="2"/>
</dbReference>
<evidence type="ECO:0000256" key="2">
    <source>
        <dbReference type="ARBA" id="ARBA00004167"/>
    </source>
</evidence>
<evidence type="ECO:0000313" key="15">
    <source>
        <dbReference type="EMBL" id="OJT14694.1"/>
    </source>
</evidence>
<evidence type="ECO:0000256" key="9">
    <source>
        <dbReference type="ARBA" id="ARBA00023002"/>
    </source>
</evidence>
<dbReference type="SUPFAM" id="SSF48264">
    <property type="entry name" value="Cytochrome P450"/>
    <property type="match status" value="1"/>
</dbReference>
<evidence type="ECO:0000256" key="5">
    <source>
        <dbReference type="ARBA" id="ARBA00022617"/>
    </source>
</evidence>
<keyword evidence="9 14" id="KW-0560">Oxidoreductase</keyword>
<dbReference type="GO" id="GO:0005506">
    <property type="term" value="F:iron ion binding"/>
    <property type="evidence" value="ECO:0007669"/>
    <property type="project" value="InterPro"/>
</dbReference>
<dbReference type="InterPro" id="IPR050364">
    <property type="entry name" value="Cytochrome_P450_fung"/>
</dbReference>
<keyword evidence="6" id="KW-0812">Transmembrane</keyword>
<feature type="binding site" description="axial binding residue" evidence="13">
    <location>
        <position position="403"/>
    </location>
    <ligand>
        <name>heme</name>
        <dbReference type="ChEBI" id="CHEBI:30413"/>
    </ligand>
    <ligandPart>
        <name>Fe</name>
        <dbReference type="ChEBI" id="CHEBI:18248"/>
    </ligandPart>
</feature>
<evidence type="ECO:0000256" key="1">
    <source>
        <dbReference type="ARBA" id="ARBA00001971"/>
    </source>
</evidence>
<dbReference type="AlphaFoldDB" id="A0A1M2W4B4"/>
<evidence type="ECO:0000256" key="7">
    <source>
        <dbReference type="ARBA" id="ARBA00022723"/>
    </source>
</evidence>
<gene>
    <name evidence="15" type="ORF">TRAPUB_8747</name>
</gene>
<dbReference type="GO" id="GO:0020037">
    <property type="term" value="F:heme binding"/>
    <property type="evidence" value="ECO:0007669"/>
    <property type="project" value="InterPro"/>
</dbReference>
<evidence type="ECO:0000256" key="11">
    <source>
        <dbReference type="ARBA" id="ARBA00023033"/>
    </source>
</evidence>
<keyword evidence="12" id="KW-0472">Membrane</keyword>
<comment type="cofactor">
    <cofactor evidence="1 13">
        <name>heme</name>
        <dbReference type="ChEBI" id="CHEBI:30413"/>
    </cofactor>
</comment>
<protein>
    <submittedName>
        <fullName evidence="15">O-methylsterigmatocystin oxidoreductase</fullName>
    </submittedName>
</protein>
<sequence>MTELPLPSLTLLALGLTYLLVARYIRSVLSWKARSRGRPLPPGPKPLPIVGNILSVPKTKAWEVYRDMSQTYGDIISLQLLGQRVMILGSAKATFELLEKRSGNYSDRPVSPMIELIGWEWDFGFMPYGQSWRRHRRLFWQHFHPGVVSKYHAVQREASAKFLQNLLASPEQLEDHIRYAFASSVLKAVYGIEVAERGDKIVDTVETAMEGVAVGMTPGAFLVEYLPILRYVPEWVPGAGCQKQLKRWRTASHAMVDLPFEEAKEAMTISTFQTFFLAMSLHLKVQERARAELAAAIGTDRLPDLSDRDALPFIDAIIKECIRWQNATPLGLPHAVVEDDEYDGYFIPAGTVTFPNAWAILHNAEDYPDPDSFLPERFLKDGQLNPDVRDPATVAFGFGRRICPGRYFADAALFLNIARVLHVFDISAPLDAAGQPIRIEPKMKDGFLS</sequence>
<evidence type="ECO:0000256" key="12">
    <source>
        <dbReference type="ARBA" id="ARBA00023136"/>
    </source>
</evidence>
<dbReference type="InterPro" id="IPR036396">
    <property type="entry name" value="Cyt_P450_sf"/>
</dbReference>
<evidence type="ECO:0000256" key="8">
    <source>
        <dbReference type="ARBA" id="ARBA00022989"/>
    </source>
</evidence>
<dbReference type="InterPro" id="IPR017972">
    <property type="entry name" value="Cyt_P450_CS"/>
</dbReference>
<dbReference type="GO" id="GO:0016020">
    <property type="term" value="C:membrane"/>
    <property type="evidence" value="ECO:0007669"/>
    <property type="project" value="UniProtKB-SubCell"/>
</dbReference>
<comment type="subcellular location">
    <subcellularLocation>
        <location evidence="2">Membrane</location>
        <topology evidence="2">Single-pass membrane protein</topology>
    </subcellularLocation>
</comment>
<dbReference type="InterPro" id="IPR001128">
    <property type="entry name" value="Cyt_P450"/>
</dbReference>
<dbReference type="PROSITE" id="PS00086">
    <property type="entry name" value="CYTOCHROME_P450"/>
    <property type="match status" value="1"/>
</dbReference>
<dbReference type="EMBL" id="MNAD01000252">
    <property type="protein sequence ID" value="OJT14694.1"/>
    <property type="molecule type" value="Genomic_DNA"/>
</dbReference>
<dbReference type="CDD" id="cd11065">
    <property type="entry name" value="CYP64-like"/>
    <property type="match status" value="1"/>
</dbReference>
<dbReference type="OrthoDB" id="2789670at2759"/>
<dbReference type="GO" id="GO:0016705">
    <property type="term" value="F:oxidoreductase activity, acting on paired donors, with incorporation or reduction of molecular oxygen"/>
    <property type="evidence" value="ECO:0007669"/>
    <property type="project" value="InterPro"/>
</dbReference>
<keyword evidence="16" id="KW-1185">Reference proteome</keyword>
<accession>A0A1M2W4B4</accession>
<dbReference type="PRINTS" id="PR00463">
    <property type="entry name" value="EP450I"/>
</dbReference>
<evidence type="ECO:0000256" key="10">
    <source>
        <dbReference type="ARBA" id="ARBA00023004"/>
    </source>
</evidence>
<dbReference type="OMA" id="LIGWEWD"/>
<dbReference type="PANTHER" id="PTHR46300:SF7">
    <property type="entry name" value="P450, PUTATIVE (EUROFUNG)-RELATED"/>
    <property type="match status" value="1"/>
</dbReference>
<dbReference type="GO" id="GO:0004497">
    <property type="term" value="F:monooxygenase activity"/>
    <property type="evidence" value="ECO:0007669"/>
    <property type="project" value="UniProtKB-KW"/>
</dbReference>
<evidence type="ECO:0000313" key="16">
    <source>
        <dbReference type="Proteomes" id="UP000184267"/>
    </source>
</evidence>
<reference evidence="15 16" key="1">
    <citation type="submission" date="2016-10" db="EMBL/GenBank/DDBJ databases">
        <title>Genome sequence of the basidiomycete white-rot fungus Trametes pubescens.</title>
        <authorList>
            <person name="Makela M.R."/>
            <person name="Granchi Z."/>
            <person name="Peng M."/>
            <person name="De Vries R.P."/>
            <person name="Grigoriev I."/>
            <person name="Riley R."/>
            <person name="Hilden K."/>
        </authorList>
    </citation>
    <scope>NUCLEOTIDE SEQUENCE [LARGE SCALE GENOMIC DNA]</scope>
    <source>
        <strain evidence="15 16">FBCC735</strain>
    </source>
</reference>
<proteinExistence type="inferred from homology"/>
<dbReference type="Proteomes" id="UP000184267">
    <property type="component" value="Unassembled WGS sequence"/>
</dbReference>
<comment type="pathway">
    <text evidence="3">Secondary metabolite biosynthesis.</text>
</comment>
<dbReference type="STRING" id="154538.A0A1M2W4B4"/>
<organism evidence="15 16">
    <name type="scientific">Trametes pubescens</name>
    <name type="common">White-rot fungus</name>
    <dbReference type="NCBI Taxonomy" id="154538"/>
    <lineage>
        <taxon>Eukaryota</taxon>
        <taxon>Fungi</taxon>
        <taxon>Dikarya</taxon>
        <taxon>Basidiomycota</taxon>
        <taxon>Agaricomycotina</taxon>
        <taxon>Agaricomycetes</taxon>
        <taxon>Polyporales</taxon>
        <taxon>Polyporaceae</taxon>
        <taxon>Trametes</taxon>
    </lineage>
</organism>
<evidence type="ECO:0000256" key="14">
    <source>
        <dbReference type="RuleBase" id="RU000461"/>
    </source>
</evidence>
<comment type="caution">
    <text evidence="15">The sequence shown here is derived from an EMBL/GenBank/DDBJ whole genome shotgun (WGS) entry which is preliminary data.</text>
</comment>
<dbReference type="InterPro" id="IPR002401">
    <property type="entry name" value="Cyt_P450_E_grp-I"/>
</dbReference>
<keyword evidence="8" id="KW-1133">Transmembrane helix</keyword>
<comment type="similarity">
    <text evidence="4 14">Belongs to the cytochrome P450 family.</text>
</comment>
<evidence type="ECO:0000256" key="13">
    <source>
        <dbReference type="PIRSR" id="PIRSR602401-1"/>
    </source>
</evidence>
<evidence type="ECO:0000256" key="4">
    <source>
        <dbReference type="ARBA" id="ARBA00010617"/>
    </source>
</evidence>
<keyword evidence="7 13" id="KW-0479">Metal-binding</keyword>
<keyword evidence="5 13" id="KW-0349">Heme</keyword>
<keyword evidence="11 14" id="KW-0503">Monooxygenase</keyword>
<evidence type="ECO:0000256" key="6">
    <source>
        <dbReference type="ARBA" id="ARBA00022692"/>
    </source>
</evidence>